<sequence precursor="true">MNRSLFRCFATASLVIVALVATSSVQSAWAKDATASLLASDVVFAEADGLVAVEAEHFARQELKEVRAFQISTAEHAPSIEPDGDPLHIAGAAGGAYVELLPDSRRNHSEKLIKGVNFSNEPGKVAVLTYRVHFANPGRYYVWVRAYSSGSEDNGIHVGIDGTWPESGQRMQWCEGKQSWRWESKQRTEKTHCGEPYKIYLDVPTAGIHEISFSMREDGFEFDRWLMTQTREFSRPDGIGPDVRVHSGTLPASYPFVPESETQAEAKPVPDVNSDRPVPTLRLLASQLDLSGTGYYLDKGKWLAINPAKNKQAKVLTAFAFPSGRYDVTLVAVGEEDGKSTYQFTVNDEAAGEFTCPLSEHPFEEGPKFSTTWKNIAIGSGDVLTLSSQIGSNDGAEFSRARIAKLEFVAADQATRQAVAKLEITDAQNRSPAVAGPPLVLPRNSDGKGTAQLTGELKQWHKVTLTLDGPYAHELDNAPNPFTDLAFQVTFTHESGSPQYTVPGYFAADGDAGNSSADAGTKWRAHLSPDKVGRWNYAISFKKGETVALNGGGQAMAPFDGVQGSFEVAKTDKEGRDFRARGRLEYVGKHHLQFAGSKEYFLKAGPDAPETLLAYVDFDNTIAGKSDKVPLKQWQPHVADWQAGDPTWKEGKGKGLIGALNYLASKGVNAFSFLTYNAGGDGDNIWPFVSRDDKLHWDCSKLDQWGVVLDHATAQGLYLHFKLQENEMDDDRRGSNGNAGRVPESLDGGKLGVERKLYCRELIARYGHELALNWNIGEENTQSSEEIRDMVKYLHDTDPYQHNIVIHTFPSQQDKVYTPLLGDKSLLTGASLQNSWSQAHQRTLKWLTESAKAGRPWVVANDEQNPASDGVPADPGYKGNDGTATQNGKKYTMHDVRKLCLWGTLMAGGAGVEYYFGYKLPENDLVCQDFRSRDRSWDFCRIALEFFANNSIPFWEMHNADELIGNPDHGNEKFCLAQAGKLYLVYLPNGGTTELNLSEVSGDFSVEWFNPRSGGELVAGEIQRVAGGGPVKLGTPPSDTEEDWLIVVRQ</sequence>
<dbReference type="Gene3D" id="2.60.40.10">
    <property type="entry name" value="Immunoglobulins"/>
    <property type="match status" value="1"/>
</dbReference>
<dbReference type="InterPro" id="IPR013783">
    <property type="entry name" value="Ig-like_fold"/>
</dbReference>
<feature type="signal peptide" evidence="2">
    <location>
        <begin position="1"/>
        <end position="30"/>
    </location>
</feature>
<gene>
    <name evidence="5" type="ORF">Q31a_38370</name>
</gene>
<dbReference type="Gene3D" id="3.20.20.80">
    <property type="entry name" value="Glycosidases"/>
    <property type="match status" value="1"/>
</dbReference>
<feature type="region of interest" description="Disordered" evidence="1">
    <location>
        <begin position="862"/>
        <end position="888"/>
    </location>
</feature>
<dbReference type="InterPro" id="IPR024749">
    <property type="entry name" value="Collagen-bd_put"/>
</dbReference>
<evidence type="ECO:0000313" key="6">
    <source>
        <dbReference type="Proteomes" id="UP000318017"/>
    </source>
</evidence>
<dbReference type="Proteomes" id="UP000318017">
    <property type="component" value="Chromosome"/>
</dbReference>
<feature type="domain" description="DUF5060" evidence="4">
    <location>
        <begin position="457"/>
        <end position="542"/>
    </location>
</feature>
<accession>A0A518GA98</accession>
<evidence type="ECO:0000259" key="3">
    <source>
        <dbReference type="Pfam" id="PF12904"/>
    </source>
</evidence>
<organism evidence="5 6">
    <name type="scientific">Aureliella helgolandensis</name>
    <dbReference type="NCBI Taxonomy" id="2527968"/>
    <lineage>
        <taxon>Bacteria</taxon>
        <taxon>Pseudomonadati</taxon>
        <taxon>Planctomycetota</taxon>
        <taxon>Planctomycetia</taxon>
        <taxon>Pirellulales</taxon>
        <taxon>Pirellulaceae</taxon>
        <taxon>Aureliella</taxon>
    </lineage>
</organism>
<keyword evidence="6" id="KW-1185">Reference proteome</keyword>
<evidence type="ECO:0008006" key="7">
    <source>
        <dbReference type="Google" id="ProtNLM"/>
    </source>
</evidence>
<evidence type="ECO:0000256" key="2">
    <source>
        <dbReference type="SAM" id="SignalP"/>
    </source>
</evidence>
<dbReference type="RefSeq" id="WP_197355366.1">
    <property type="nucleotide sequence ID" value="NZ_CP036298.1"/>
</dbReference>
<dbReference type="EMBL" id="CP036298">
    <property type="protein sequence ID" value="QDV25511.1"/>
    <property type="molecule type" value="Genomic_DNA"/>
</dbReference>
<proteinExistence type="predicted"/>
<dbReference type="InterPro" id="IPR032260">
    <property type="entry name" value="DUF5060"/>
</dbReference>
<protein>
    <recommendedName>
        <fullName evidence="7">DUF5060 domain-containing protein</fullName>
    </recommendedName>
</protein>
<dbReference type="AlphaFoldDB" id="A0A518GA98"/>
<name>A0A518GA98_9BACT</name>
<feature type="domain" description="Putative collagen-binding" evidence="3">
    <location>
        <begin position="962"/>
        <end position="1048"/>
    </location>
</feature>
<keyword evidence="2" id="KW-0732">Signal</keyword>
<evidence type="ECO:0000256" key="1">
    <source>
        <dbReference type="SAM" id="MobiDB-lite"/>
    </source>
</evidence>
<feature type="chain" id="PRO_5022026441" description="DUF5060 domain-containing protein" evidence="2">
    <location>
        <begin position="31"/>
        <end position="1050"/>
    </location>
</feature>
<dbReference type="KEGG" id="ahel:Q31a_38370"/>
<dbReference type="Pfam" id="PF16586">
    <property type="entry name" value="DUF5060"/>
    <property type="match status" value="1"/>
</dbReference>
<dbReference type="Pfam" id="PF12904">
    <property type="entry name" value="Collagen_bind_2"/>
    <property type="match status" value="1"/>
</dbReference>
<reference evidence="5 6" key="1">
    <citation type="submission" date="2019-02" db="EMBL/GenBank/DDBJ databases">
        <title>Deep-cultivation of Planctomycetes and their phenomic and genomic characterization uncovers novel biology.</title>
        <authorList>
            <person name="Wiegand S."/>
            <person name="Jogler M."/>
            <person name="Boedeker C."/>
            <person name="Pinto D."/>
            <person name="Vollmers J."/>
            <person name="Rivas-Marin E."/>
            <person name="Kohn T."/>
            <person name="Peeters S.H."/>
            <person name="Heuer A."/>
            <person name="Rast P."/>
            <person name="Oberbeckmann S."/>
            <person name="Bunk B."/>
            <person name="Jeske O."/>
            <person name="Meyerdierks A."/>
            <person name="Storesund J.E."/>
            <person name="Kallscheuer N."/>
            <person name="Luecker S."/>
            <person name="Lage O.M."/>
            <person name="Pohl T."/>
            <person name="Merkel B.J."/>
            <person name="Hornburger P."/>
            <person name="Mueller R.-W."/>
            <person name="Bruemmer F."/>
            <person name="Labrenz M."/>
            <person name="Spormann A.M."/>
            <person name="Op den Camp H."/>
            <person name="Overmann J."/>
            <person name="Amann R."/>
            <person name="Jetten M.S.M."/>
            <person name="Mascher T."/>
            <person name="Medema M.H."/>
            <person name="Devos D.P."/>
            <person name="Kaster A.-K."/>
            <person name="Ovreas L."/>
            <person name="Rohde M."/>
            <person name="Galperin M.Y."/>
            <person name="Jogler C."/>
        </authorList>
    </citation>
    <scope>NUCLEOTIDE SEQUENCE [LARGE SCALE GENOMIC DNA]</scope>
    <source>
        <strain evidence="5 6">Q31a</strain>
    </source>
</reference>
<evidence type="ECO:0000313" key="5">
    <source>
        <dbReference type="EMBL" id="QDV25511.1"/>
    </source>
</evidence>
<evidence type="ECO:0000259" key="4">
    <source>
        <dbReference type="Pfam" id="PF16586"/>
    </source>
</evidence>
<dbReference type="Gene3D" id="2.60.120.1620">
    <property type="match status" value="1"/>
</dbReference>